<dbReference type="SMART" id="SM00461">
    <property type="entry name" value="WH1"/>
    <property type="match status" value="1"/>
</dbReference>
<dbReference type="EMBL" id="MUZQ01000448">
    <property type="protein sequence ID" value="OWK51300.1"/>
    <property type="molecule type" value="Genomic_DNA"/>
</dbReference>
<dbReference type="GO" id="GO:0014069">
    <property type="term" value="C:postsynaptic density"/>
    <property type="evidence" value="ECO:0007669"/>
    <property type="project" value="UniProtKB-SubCell"/>
</dbReference>
<evidence type="ECO:0000259" key="9">
    <source>
        <dbReference type="PROSITE" id="PS50229"/>
    </source>
</evidence>
<accession>A0A218UCU1</accession>
<protein>
    <submittedName>
        <fullName evidence="10">SURP and G-patch domain-containing protein 2</fullName>
    </submittedName>
</protein>
<feature type="domain" description="WH1" evidence="9">
    <location>
        <begin position="978"/>
        <end position="1090"/>
    </location>
</feature>
<comment type="similarity">
    <text evidence="5">Belongs to the Homer family.</text>
</comment>
<dbReference type="Gene3D" id="1.10.10.790">
    <property type="entry name" value="Surp module"/>
    <property type="match status" value="2"/>
</dbReference>
<evidence type="ECO:0000256" key="2">
    <source>
        <dbReference type="ARBA" id="ARBA00022490"/>
    </source>
</evidence>
<keyword evidence="2" id="KW-0963">Cytoplasm</keyword>
<evidence type="ECO:0000256" key="3">
    <source>
        <dbReference type="ARBA" id="ARBA00023018"/>
    </source>
</evidence>
<dbReference type="InterPro" id="IPR044100">
    <property type="entry name" value="Homer_EVH1"/>
</dbReference>
<evidence type="ECO:0000256" key="8">
    <source>
        <dbReference type="SAM" id="MobiDB-lite"/>
    </source>
</evidence>
<gene>
    <name evidence="10" type="primary">SUGP2</name>
    <name evidence="10" type="ORF">RLOC_00014161</name>
</gene>
<dbReference type="InterPro" id="IPR000697">
    <property type="entry name" value="WH1/EVH1_dom"/>
</dbReference>
<comment type="subcellular location">
    <subcellularLocation>
        <location evidence="1">Cytoplasm</location>
    </subcellularLocation>
    <subcellularLocation>
        <location evidence="6">Postsynaptic density</location>
    </subcellularLocation>
</comment>
<evidence type="ECO:0000256" key="6">
    <source>
        <dbReference type="ARBA" id="ARBA00034105"/>
    </source>
</evidence>
<dbReference type="GO" id="GO:0007216">
    <property type="term" value="P:G protein-coupled glutamate receptor signaling pathway"/>
    <property type="evidence" value="ECO:0007669"/>
    <property type="project" value="InterPro"/>
</dbReference>
<dbReference type="GO" id="GO:0006396">
    <property type="term" value="P:RNA processing"/>
    <property type="evidence" value="ECO:0007669"/>
    <property type="project" value="InterPro"/>
</dbReference>
<dbReference type="InterPro" id="IPR045027">
    <property type="entry name" value="Homer"/>
</dbReference>
<dbReference type="PROSITE" id="PS50229">
    <property type="entry name" value="WH1"/>
    <property type="match status" value="1"/>
</dbReference>
<evidence type="ECO:0000256" key="4">
    <source>
        <dbReference type="ARBA" id="ARBA00023054"/>
    </source>
</evidence>
<evidence type="ECO:0000256" key="1">
    <source>
        <dbReference type="ARBA" id="ARBA00004496"/>
    </source>
</evidence>
<reference evidence="10 11" key="1">
    <citation type="submission" date="2017-05" db="EMBL/GenBank/DDBJ databases">
        <title>Genome of assembly of the Bengalese finch, Lonchura striata domestica.</title>
        <authorList>
            <person name="Colquitt B.M."/>
            <person name="Brainard M.S."/>
        </authorList>
    </citation>
    <scope>NUCLEOTIDE SEQUENCE [LARGE SCALE GENOMIC DNA]</scope>
    <source>
        <strain evidence="10">White83orange57</strain>
    </source>
</reference>
<evidence type="ECO:0000313" key="10">
    <source>
        <dbReference type="EMBL" id="OWK51300.1"/>
    </source>
</evidence>
<keyword evidence="3" id="KW-0770">Synapse</keyword>
<name>A0A218UCU1_9PASE</name>
<feature type="region of interest" description="Disordered" evidence="8">
    <location>
        <begin position="1"/>
        <end position="117"/>
    </location>
</feature>
<dbReference type="GO" id="GO:0005737">
    <property type="term" value="C:cytoplasm"/>
    <property type="evidence" value="ECO:0007669"/>
    <property type="project" value="UniProtKB-SubCell"/>
</dbReference>
<dbReference type="FunFam" id="2.30.29.30:FF:000014">
    <property type="entry name" value="Homer homolog 1 (Drosophila)"/>
    <property type="match status" value="1"/>
</dbReference>
<dbReference type="STRING" id="299123.ENSLSDP00000011631"/>
<dbReference type="InterPro" id="IPR035967">
    <property type="entry name" value="SWAP/Surp_sf"/>
</dbReference>
<dbReference type="CDD" id="cd01206">
    <property type="entry name" value="EVH1_Homer_Vesl"/>
    <property type="match status" value="1"/>
</dbReference>
<evidence type="ECO:0000256" key="7">
    <source>
        <dbReference type="SAM" id="Coils"/>
    </source>
</evidence>
<dbReference type="Pfam" id="PF00568">
    <property type="entry name" value="WH1"/>
    <property type="match status" value="1"/>
</dbReference>
<feature type="compositionally biased region" description="Basic and acidic residues" evidence="8">
    <location>
        <begin position="9"/>
        <end position="21"/>
    </location>
</feature>
<dbReference type="Gene3D" id="2.30.29.30">
    <property type="entry name" value="Pleckstrin-homology domain (PH domain)/Phosphotyrosine-binding domain (PTB)"/>
    <property type="match status" value="1"/>
</dbReference>
<feature type="compositionally biased region" description="Acidic residues" evidence="8">
    <location>
        <begin position="64"/>
        <end position="73"/>
    </location>
</feature>
<evidence type="ECO:0000256" key="5">
    <source>
        <dbReference type="ARBA" id="ARBA00023606"/>
    </source>
</evidence>
<dbReference type="Proteomes" id="UP000197619">
    <property type="component" value="Unassembled WGS sequence"/>
</dbReference>
<dbReference type="GO" id="GO:0003723">
    <property type="term" value="F:RNA binding"/>
    <property type="evidence" value="ECO:0007669"/>
    <property type="project" value="InterPro"/>
</dbReference>
<dbReference type="GO" id="GO:0035256">
    <property type="term" value="F:G protein-coupled glutamate receptor binding"/>
    <property type="evidence" value="ECO:0007669"/>
    <property type="project" value="InterPro"/>
</dbReference>
<dbReference type="InterPro" id="IPR011993">
    <property type="entry name" value="PH-like_dom_sf"/>
</dbReference>
<organism evidence="10 11">
    <name type="scientific">Lonchura striata</name>
    <name type="common">white-rumped munia</name>
    <dbReference type="NCBI Taxonomy" id="40157"/>
    <lineage>
        <taxon>Eukaryota</taxon>
        <taxon>Metazoa</taxon>
        <taxon>Chordata</taxon>
        <taxon>Craniata</taxon>
        <taxon>Vertebrata</taxon>
        <taxon>Euteleostomi</taxon>
        <taxon>Archelosauria</taxon>
        <taxon>Archosauria</taxon>
        <taxon>Dinosauria</taxon>
        <taxon>Saurischia</taxon>
        <taxon>Theropoda</taxon>
        <taxon>Coelurosauria</taxon>
        <taxon>Aves</taxon>
        <taxon>Neognathae</taxon>
        <taxon>Neoaves</taxon>
        <taxon>Telluraves</taxon>
        <taxon>Australaves</taxon>
        <taxon>Passeriformes</taxon>
        <taxon>Passeroidea</taxon>
        <taxon>Estrildidae</taxon>
        <taxon>Estrildinae</taxon>
        <taxon>Lonchura</taxon>
    </lineage>
</organism>
<dbReference type="PANTHER" id="PTHR10918">
    <property type="entry name" value="HOMER"/>
    <property type="match status" value="1"/>
</dbReference>
<dbReference type="SUPFAM" id="SSF50729">
    <property type="entry name" value="PH domain-like"/>
    <property type="match status" value="1"/>
</dbReference>
<feature type="coiled-coil region" evidence="7">
    <location>
        <begin position="1180"/>
        <end position="1207"/>
    </location>
</feature>
<evidence type="ECO:0000313" key="11">
    <source>
        <dbReference type="Proteomes" id="UP000197619"/>
    </source>
</evidence>
<proteinExistence type="inferred from homology"/>
<sequence length="1313" mass="148530">MPRPAPEAAARDRVPRYRLERSAAAAGAAHPFRAHSRPLPRPRYNESFHHDGRFPHANCQHEDWSEDPGEDYPGENYPGEDYPGENYPGENYPGENYPGENYPGENYPGPSYRAASPPLRKENYFQGQFSRPAPREREFARDYGKFGRAAAPGREYGQRDREYPQGYGPAGSWQAGAEFGSPDVLGDFGPMEEEYGGAEDPEYEEDFGAPPRRGGAGRGRALRGKRLAGGVVKPRAFRGDPKSPLKKWGLKKGQPGPDADAPELPPDVAEPLQQRPSPELPPRPGAAPGAVLRLPKPAHVFRSLSFDPVDKSDIFSTFGVEIIKWAGFHAVKNDAEFSRLFGALFELETETCAKMLASFKCSLRPEHRDYCFFTIKSLQHAALKTPKVDNEFLNMLLDKGAVKTKNCFFEIIKPFDKYVMRLQDRLLKGVTPLLMACNAYELSVKSSAFGHPGHVAGALETTEKILEAVGLQEMAPAPTAFPNFDDSTLFGREYMENLKAWKALGRAFPAGPVLAPEAPGIIWGLELVGLGLQKEKLREDPKIPTNIPKKSPQRADRKVVDTIEQLVSSIVAGTLSAKDRSAQKNSPEYWFLGDEDYKSHRFLCDEESLEYKYYRLGLFLCDEESLEYKYYRLGLFLCDEDSLEYKSHRFLCDEDSLEYKYYWLGLFLCDEESLEYKYYRLGLFLCDEDSLEYKYYRLRLSEVQRRSSQPVEEAAPESLRALLYARRVASIKRRLFKRKKKPGTAPPRASRARRSLKVGLIPAPKRLCLIQEPKEIALFSYKNGHKIHFKVAKEKLKRKSQRGATSAGEGLGVVGEESREDAFDVFRQRMMHMYRQKRAGKSQIPNPKILGVAGEESREDALYRQKRAGNATVSPALLCPGWELRAQIADNKSVTTENKSEITDNKSEITDNKSEIRNNKSVITENKSEIRNNKSVITENKSEITDNKPEITDNKPEITYNKSEIGNNKSEITDNKSEIRNNKSPIFSTRAHVFQIDPATKRNWIPASKHALTVSYFYDATRGVYRIISVGGAKAIINSTVTPNMTFTKTSQKFGQWADSRANTVYGLGFASEQHLAQFAEKFQEVKEAARLAREKSQDKTELTNPALSIASHQVLPSPMVSSNGPGEDKLFRSQSADVEMTTEKERLKKMLSEGSVSEVQWEAEFFSLQDNNTKLVAALHEANASVEQWKKQLAAYQEETESLRQREIQLLKSQRCGRWEAEGEREETLQKLQRAPEVLKSSPESSQETLSSQILSREHLNPQILSREHLNPQILSREHLNPQILSREHLNPQTLSLEHLSSQIFFMEHLRP</sequence>
<keyword evidence="4 7" id="KW-0175">Coiled coil</keyword>
<keyword evidence="11" id="KW-1185">Reference proteome</keyword>
<comment type="caution">
    <text evidence="10">The sequence shown here is derived from an EMBL/GenBank/DDBJ whole genome shotgun (WGS) entry which is preliminary data.</text>
</comment>
<feature type="compositionally biased region" description="Basic and acidic residues" evidence="8">
    <location>
        <begin position="43"/>
        <end position="63"/>
    </location>
</feature>
<feature type="region of interest" description="Disordered" evidence="8">
    <location>
        <begin position="150"/>
        <end position="289"/>
    </location>
</feature>
<feature type="compositionally biased region" description="Acidic residues" evidence="8">
    <location>
        <begin position="190"/>
        <end position="207"/>
    </location>
</feature>